<dbReference type="InterPro" id="IPR000702">
    <property type="entry name" value="Ribosomal_uL6-like"/>
</dbReference>
<organism evidence="4">
    <name type="scientific">Cyanophora sudae</name>
    <dbReference type="NCBI Taxonomy" id="1522369"/>
    <lineage>
        <taxon>Eukaryota</taxon>
        <taxon>Glaucocystophyceae</taxon>
        <taxon>Cyanophorales</taxon>
        <taxon>Cyanophoraceae</taxon>
        <taxon>Cyanophora</taxon>
    </lineage>
</organism>
<dbReference type="RefSeq" id="YP_010041738.1">
    <property type="nucleotide sequence ID" value="NC_054208.1"/>
</dbReference>
<evidence type="ECO:0000313" key="4">
    <source>
        <dbReference type="EMBL" id="QPB15059.1"/>
    </source>
</evidence>
<dbReference type="PRINTS" id="PR00059">
    <property type="entry name" value="RIBOSOMALL6"/>
</dbReference>
<dbReference type="AlphaFoldDB" id="A0A873WVC3"/>
<keyword evidence="3" id="KW-0687">Ribonucleoprotein</keyword>
<sequence>MTKFANFQIKNNLLDAYYINKEKKIIIIKCKTNDHNKKINFLGNYTFLHFYQNATSKLKFIAKDLYKNKCINLIKNFTVNGQQFFRTSLKLNGLGFRVFKFFIKQRNKFFLKFKLGFSHKIYVPVPEELIISCRKKNKIILASFNKQKLTNFAKKIQLLKFPEIYSNKGIILANQQLRIKPGKKKN</sequence>
<dbReference type="GO" id="GO:0003735">
    <property type="term" value="F:structural constituent of ribosome"/>
    <property type="evidence" value="ECO:0007669"/>
    <property type="project" value="InterPro"/>
</dbReference>
<dbReference type="GO" id="GO:0005762">
    <property type="term" value="C:mitochondrial large ribosomal subunit"/>
    <property type="evidence" value="ECO:0007669"/>
    <property type="project" value="TreeGrafter"/>
</dbReference>
<dbReference type="PANTHER" id="PTHR11655:SF14">
    <property type="entry name" value="LARGE RIBOSOMAL SUBUNIT PROTEIN UL6M"/>
    <property type="match status" value="1"/>
</dbReference>
<dbReference type="GO" id="GO:0019843">
    <property type="term" value="F:rRNA binding"/>
    <property type="evidence" value="ECO:0007669"/>
    <property type="project" value="InterPro"/>
</dbReference>
<dbReference type="EMBL" id="MT919637">
    <property type="protein sequence ID" value="QPB15059.1"/>
    <property type="molecule type" value="Genomic_DNA"/>
</dbReference>
<evidence type="ECO:0000256" key="1">
    <source>
        <dbReference type="ARBA" id="ARBA00009356"/>
    </source>
</evidence>
<dbReference type="Gene3D" id="3.90.930.12">
    <property type="entry name" value="Ribosomal protein L6, alpha-beta domain"/>
    <property type="match status" value="1"/>
</dbReference>
<protein>
    <submittedName>
        <fullName evidence="4">Ribosomal protein L6</fullName>
    </submittedName>
</protein>
<geneLocation type="mitochondrion" evidence="4"/>
<dbReference type="PANTHER" id="PTHR11655">
    <property type="entry name" value="60S/50S RIBOSOMAL PROTEIN L6/L9"/>
    <property type="match status" value="1"/>
</dbReference>
<dbReference type="SUPFAM" id="SSF56053">
    <property type="entry name" value="Ribosomal protein L6"/>
    <property type="match status" value="1"/>
</dbReference>
<dbReference type="GeneID" id="63648381"/>
<accession>A0A873WVC3</accession>
<gene>
    <name evidence="4" type="primary">rpl6</name>
</gene>
<reference evidence="4" key="1">
    <citation type="journal article" date="2020" name="J. Eukaryot. Microbiol.">
        <title>High Sequence Divergence but Limited Architectural Rearrangements in Organelle Genomes of Cyanophora (Glaucophyta) Species.</title>
        <authorList>
            <person name="Russell S."/>
            <person name="Jackson C."/>
            <person name="Reyes-Prieto A."/>
        </authorList>
    </citation>
    <scope>NUCLEOTIDE SEQUENCE</scope>
    <source>
        <strain evidence="4">NIES-764</strain>
    </source>
</reference>
<proteinExistence type="inferred from homology"/>
<dbReference type="InterPro" id="IPR036789">
    <property type="entry name" value="Ribosomal_uL6-like_a/b-dom_sf"/>
</dbReference>
<name>A0A873WVC3_9EUKA</name>
<keyword evidence="4" id="KW-0496">Mitochondrion</keyword>
<evidence type="ECO:0000256" key="2">
    <source>
        <dbReference type="ARBA" id="ARBA00022980"/>
    </source>
</evidence>
<comment type="similarity">
    <text evidence="1">Belongs to the universal ribosomal protein uL6 family.</text>
</comment>
<reference evidence="4" key="2">
    <citation type="submission" date="2020-08" db="EMBL/GenBank/DDBJ databases">
        <authorList>
            <person name="Russell S.R."/>
            <person name="Jackson C."/>
            <person name="Reyes-Prieto A."/>
        </authorList>
    </citation>
    <scope>NUCLEOTIDE SEQUENCE</scope>
    <source>
        <strain evidence="4">NIES-764</strain>
    </source>
</reference>
<dbReference type="InterPro" id="IPR019906">
    <property type="entry name" value="Ribosomal_uL6_bac-type"/>
</dbReference>
<keyword evidence="2 4" id="KW-0689">Ribosomal protein</keyword>
<evidence type="ECO:0000256" key="3">
    <source>
        <dbReference type="ARBA" id="ARBA00023274"/>
    </source>
</evidence>
<dbReference type="GO" id="GO:0006412">
    <property type="term" value="P:translation"/>
    <property type="evidence" value="ECO:0007669"/>
    <property type="project" value="InterPro"/>
</dbReference>